<dbReference type="RefSeq" id="WP_343774246.1">
    <property type="nucleotide sequence ID" value="NZ_BAAADV010000004.1"/>
</dbReference>
<comment type="caution">
    <text evidence="1">The sequence shown here is derived from an EMBL/GenBank/DDBJ whole genome shotgun (WGS) entry which is preliminary data.</text>
</comment>
<reference evidence="1 2" key="1">
    <citation type="journal article" date="2019" name="Int. J. Syst. Evol. Microbiol.">
        <title>The Global Catalogue of Microorganisms (GCM) 10K type strain sequencing project: providing services to taxonomists for standard genome sequencing and annotation.</title>
        <authorList>
            <consortium name="The Broad Institute Genomics Platform"/>
            <consortium name="The Broad Institute Genome Sequencing Center for Infectious Disease"/>
            <person name="Wu L."/>
            <person name="Ma J."/>
        </authorList>
    </citation>
    <scope>NUCLEOTIDE SEQUENCE [LARGE SCALE GENOMIC DNA]</scope>
    <source>
        <strain evidence="1 2">JCM 16328</strain>
    </source>
</reference>
<keyword evidence="2" id="KW-1185">Reference proteome</keyword>
<dbReference type="EMBL" id="BAAADV010000004">
    <property type="protein sequence ID" value="GAA0675411.1"/>
    <property type="molecule type" value="Genomic_DNA"/>
</dbReference>
<accession>A0AAV3TAG2</accession>
<organism evidence="1 2">
    <name type="scientific">Natronoarchaeum mannanilyticum</name>
    <dbReference type="NCBI Taxonomy" id="926360"/>
    <lineage>
        <taxon>Archaea</taxon>
        <taxon>Methanobacteriati</taxon>
        <taxon>Methanobacteriota</taxon>
        <taxon>Stenosarchaea group</taxon>
        <taxon>Halobacteria</taxon>
        <taxon>Halobacteriales</taxon>
        <taxon>Natronoarchaeaceae</taxon>
    </lineage>
</organism>
<dbReference type="Pfam" id="PF23933">
    <property type="entry name" value="DUF7269"/>
    <property type="match status" value="1"/>
</dbReference>
<protein>
    <submittedName>
        <fullName evidence="1">Uncharacterized protein</fullName>
    </submittedName>
</protein>
<dbReference type="AlphaFoldDB" id="A0AAV3TAG2"/>
<sequence length="187" mass="19976">MSDFSRALTGLGVVLAVAGLAVFLVPSLGGAAAAGQFYVGAVGVIALLQGGRYARDAWRSPLAGADTGDPELVSGVPTPGDGFDEALAATFEVHSLEGRKEVEARLDPVARAVLERRRDWSTDEAERRLAAGDWTDDPLAAAFFSDDAADRVPFATRLKIRWSEKSAYGVRAERAAAELERIWRTES</sequence>
<proteinExistence type="predicted"/>
<dbReference type="InterPro" id="IPR055693">
    <property type="entry name" value="DUF7269"/>
</dbReference>
<dbReference type="Proteomes" id="UP001500420">
    <property type="component" value="Unassembled WGS sequence"/>
</dbReference>
<evidence type="ECO:0000313" key="1">
    <source>
        <dbReference type="EMBL" id="GAA0675411.1"/>
    </source>
</evidence>
<gene>
    <name evidence="1" type="ORF">GCM10009020_23820</name>
</gene>
<name>A0AAV3TAG2_9EURY</name>
<evidence type="ECO:0000313" key="2">
    <source>
        <dbReference type="Proteomes" id="UP001500420"/>
    </source>
</evidence>